<organism evidence="8 9">
    <name type="scientific">Sinanaerobacter chloroacetimidivorans</name>
    <dbReference type="NCBI Taxonomy" id="2818044"/>
    <lineage>
        <taxon>Bacteria</taxon>
        <taxon>Bacillati</taxon>
        <taxon>Bacillota</taxon>
        <taxon>Clostridia</taxon>
        <taxon>Peptostreptococcales</taxon>
        <taxon>Anaerovoracaceae</taxon>
        <taxon>Sinanaerobacter</taxon>
    </lineage>
</organism>
<dbReference type="EMBL" id="JAGSND010000002">
    <property type="protein sequence ID" value="MBR0597211.1"/>
    <property type="molecule type" value="Genomic_DNA"/>
</dbReference>
<reference evidence="8" key="2">
    <citation type="submission" date="2021-04" db="EMBL/GenBank/DDBJ databases">
        <authorList>
            <person name="Liu J."/>
        </authorList>
    </citation>
    <scope>NUCLEOTIDE SEQUENCE</scope>
    <source>
        <strain evidence="8">BAD-6</strain>
    </source>
</reference>
<dbReference type="Pfam" id="PF00155">
    <property type="entry name" value="Aminotran_1_2"/>
    <property type="match status" value="1"/>
</dbReference>
<dbReference type="Proteomes" id="UP000675664">
    <property type="component" value="Unassembled WGS sequence"/>
</dbReference>
<gene>
    <name evidence="8" type="ORF">KCX82_04960</name>
</gene>
<dbReference type="InterPro" id="IPR015422">
    <property type="entry name" value="PyrdxlP-dep_Trfase_small"/>
</dbReference>
<keyword evidence="5" id="KW-0808">Transferase</keyword>
<protein>
    <submittedName>
        <fullName evidence="8">Aminotransferase class I/II-fold pyridoxal phosphate-dependent enzyme</fullName>
    </submittedName>
</protein>
<reference evidence="8" key="1">
    <citation type="submission" date="2021-04" db="EMBL/GenBank/DDBJ databases">
        <title>Sinoanaerobacter chloroacetimidivorans sp. nov., an obligate anaerobic bacterium isolated from anaerobic sludge.</title>
        <authorList>
            <person name="Bao Y."/>
        </authorList>
    </citation>
    <scope>NUCLEOTIDE SEQUENCE</scope>
    <source>
        <strain evidence="8">BAD-6</strain>
    </source>
</reference>
<dbReference type="GO" id="GO:0008483">
    <property type="term" value="F:transaminase activity"/>
    <property type="evidence" value="ECO:0007669"/>
    <property type="project" value="UniProtKB-KW"/>
</dbReference>
<comment type="cofactor">
    <cofactor evidence="1">
        <name>pyridoxal 5'-phosphate</name>
        <dbReference type="ChEBI" id="CHEBI:597326"/>
    </cofactor>
</comment>
<dbReference type="PANTHER" id="PTHR11879:SF22">
    <property type="entry name" value="ASPARTATE AMINOTRANSFERASE, MITOCHONDRIAL"/>
    <property type="match status" value="1"/>
</dbReference>
<evidence type="ECO:0000259" key="7">
    <source>
        <dbReference type="Pfam" id="PF00155"/>
    </source>
</evidence>
<dbReference type="Gene3D" id="3.40.640.10">
    <property type="entry name" value="Type I PLP-dependent aspartate aminotransferase-like (Major domain)"/>
    <property type="match status" value="1"/>
</dbReference>
<dbReference type="InterPro" id="IPR004839">
    <property type="entry name" value="Aminotransferase_I/II_large"/>
</dbReference>
<comment type="subunit">
    <text evidence="3">Homodimer.</text>
</comment>
<evidence type="ECO:0000256" key="2">
    <source>
        <dbReference type="ARBA" id="ARBA00007441"/>
    </source>
</evidence>
<dbReference type="RefSeq" id="WP_227017338.1">
    <property type="nucleotide sequence ID" value="NZ_JAGSND010000002.1"/>
</dbReference>
<evidence type="ECO:0000256" key="4">
    <source>
        <dbReference type="ARBA" id="ARBA00022576"/>
    </source>
</evidence>
<dbReference type="Gene3D" id="3.90.1150.10">
    <property type="entry name" value="Aspartate Aminotransferase, domain 1"/>
    <property type="match status" value="1"/>
</dbReference>
<name>A0A8J7W115_9FIRM</name>
<dbReference type="GO" id="GO:0042802">
    <property type="term" value="F:identical protein binding"/>
    <property type="evidence" value="ECO:0007669"/>
    <property type="project" value="TreeGrafter"/>
</dbReference>
<dbReference type="InterPro" id="IPR000796">
    <property type="entry name" value="Asp_trans"/>
</dbReference>
<evidence type="ECO:0000313" key="9">
    <source>
        <dbReference type="Proteomes" id="UP000675664"/>
    </source>
</evidence>
<keyword evidence="9" id="KW-1185">Reference proteome</keyword>
<evidence type="ECO:0000256" key="1">
    <source>
        <dbReference type="ARBA" id="ARBA00001933"/>
    </source>
</evidence>
<accession>A0A8J7W115</accession>
<dbReference type="SUPFAM" id="SSF53383">
    <property type="entry name" value="PLP-dependent transferases"/>
    <property type="match status" value="1"/>
</dbReference>
<dbReference type="GO" id="GO:0006520">
    <property type="term" value="P:amino acid metabolic process"/>
    <property type="evidence" value="ECO:0007669"/>
    <property type="project" value="InterPro"/>
</dbReference>
<dbReference type="PANTHER" id="PTHR11879">
    <property type="entry name" value="ASPARTATE AMINOTRANSFERASE"/>
    <property type="match status" value="1"/>
</dbReference>
<comment type="similarity">
    <text evidence="2">Belongs to the class-I pyridoxal-phosphate-dependent aminotransferase family.</text>
</comment>
<dbReference type="AlphaFoldDB" id="A0A8J7W115"/>
<evidence type="ECO:0000256" key="5">
    <source>
        <dbReference type="ARBA" id="ARBA00022679"/>
    </source>
</evidence>
<dbReference type="InterPro" id="IPR015421">
    <property type="entry name" value="PyrdxlP-dep_Trfase_major"/>
</dbReference>
<dbReference type="InterPro" id="IPR015424">
    <property type="entry name" value="PyrdxlP-dep_Trfase"/>
</dbReference>
<dbReference type="CDD" id="cd00609">
    <property type="entry name" value="AAT_like"/>
    <property type="match status" value="1"/>
</dbReference>
<keyword evidence="6" id="KW-0663">Pyridoxal phosphate</keyword>
<comment type="caution">
    <text evidence="8">The sequence shown here is derived from an EMBL/GenBank/DDBJ whole genome shotgun (WGS) entry which is preliminary data.</text>
</comment>
<proteinExistence type="inferred from homology"/>
<evidence type="ECO:0000256" key="6">
    <source>
        <dbReference type="ARBA" id="ARBA00022898"/>
    </source>
</evidence>
<evidence type="ECO:0000313" key="8">
    <source>
        <dbReference type="EMBL" id="MBR0597211.1"/>
    </source>
</evidence>
<evidence type="ECO:0000256" key="3">
    <source>
        <dbReference type="ARBA" id="ARBA00011738"/>
    </source>
</evidence>
<dbReference type="GO" id="GO:0030170">
    <property type="term" value="F:pyridoxal phosphate binding"/>
    <property type="evidence" value="ECO:0007669"/>
    <property type="project" value="InterPro"/>
</dbReference>
<keyword evidence="4 8" id="KW-0032">Aminotransferase</keyword>
<sequence>MANYKMAESNSRVIPLEDKIFGISQRAKQMIQAEGANKVVNATIGSLLDDDGKLVILSSVVDVLKNLTPVDYADYAPIAGTPDFIQTVKKAAFGNYVPKAYTEAVATPGGTGAIRNTIQNYSKRGDQVLTSDWYWSPYSTIAQEIERSITTYTLFDEEGQFNISSFDSRVQELLQKQDGLVIIINTPAHNPTGYTMTLEDWDKIIASVKSAAKSGNKKITLLVDVAYLDFAGDPEEYRKFYPKLENLPDNILVVIAYSMSKGFTMYGMRSGAMICMTNDKEIADEFKVVCSFSCRGTWSNCTRASMAVLSNIYKDQELLDKVDAERETHCRMLVKRGKTFQKSAQDAGLKIVPFDSGFFVTVPCENAEEVGLELQKSGIFTVPIGKGIRVSVASISEERCKKLPAKILEAIKTINPNYK</sequence>
<feature type="domain" description="Aminotransferase class I/classII large" evidence="7">
    <location>
        <begin position="38"/>
        <end position="404"/>
    </location>
</feature>